<dbReference type="Gene3D" id="1.10.579.10">
    <property type="entry name" value="DNA Cyclobutane Dipyrimidine Photolyase, subunit A, domain 3"/>
    <property type="match status" value="1"/>
</dbReference>
<dbReference type="NCBIfam" id="TIGR02765">
    <property type="entry name" value="crypto_DASH"/>
    <property type="match status" value="1"/>
</dbReference>
<evidence type="ECO:0000256" key="6">
    <source>
        <dbReference type="RuleBase" id="RU367151"/>
    </source>
</evidence>
<evidence type="ECO:0000256" key="1">
    <source>
        <dbReference type="ARBA" id="ARBA00005862"/>
    </source>
</evidence>
<dbReference type="SUPFAM" id="SSF48173">
    <property type="entry name" value="Cryptochrome/photolyase FAD-binding domain"/>
    <property type="match status" value="1"/>
</dbReference>
<dbReference type="EMBL" id="JAUFQC010000027">
    <property type="protein sequence ID" value="MDN3612333.1"/>
    <property type="molecule type" value="Genomic_DNA"/>
</dbReference>
<dbReference type="InterPro" id="IPR014133">
    <property type="entry name" value="Cry_DASH"/>
</dbReference>
<protein>
    <recommendedName>
        <fullName evidence="2 6">Cryptochrome DASH</fullName>
    </recommendedName>
</protein>
<dbReference type="Gene3D" id="1.25.40.80">
    <property type="match status" value="1"/>
</dbReference>
<dbReference type="InterPro" id="IPR014729">
    <property type="entry name" value="Rossmann-like_a/b/a_fold"/>
</dbReference>
<proteinExistence type="inferred from homology"/>
<keyword evidence="9" id="KW-1185">Reference proteome</keyword>
<dbReference type="SUPFAM" id="SSF52425">
    <property type="entry name" value="Cryptochrome/photolyase, N-terminal domain"/>
    <property type="match status" value="1"/>
</dbReference>
<name>A0ABT8BZ99_9VIBR</name>
<dbReference type="Pfam" id="PF03441">
    <property type="entry name" value="FAD_binding_7"/>
    <property type="match status" value="1"/>
</dbReference>
<evidence type="ECO:0000256" key="5">
    <source>
        <dbReference type="ARBA" id="ARBA00022991"/>
    </source>
</evidence>
<evidence type="ECO:0000256" key="4">
    <source>
        <dbReference type="ARBA" id="ARBA00022827"/>
    </source>
</evidence>
<organism evidence="8 9">
    <name type="scientific">Vibrio ostreicida</name>
    <dbReference type="NCBI Taxonomy" id="526588"/>
    <lineage>
        <taxon>Bacteria</taxon>
        <taxon>Pseudomonadati</taxon>
        <taxon>Pseudomonadota</taxon>
        <taxon>Gammaproteobacteria</taxon>
        <taxon>Vibrionales</taxon>
        <taxon>Vibrionaceae</taxon>
        <taxon>Vibrio</taxon>
    </lineage>
</organism>
<sequence length="445" mass="51334">MRQSIGLYWYTCDLRVQDNNLLNQAATEVDALLCCYCLPQWNAFIRHFSQQRAFALQKQAFLMESLNALSESLATFNQALIICSGQAEEVLSRFIDRYGITHLYCDRFAGINEQRVVERIAERYPQLTVVQQSVRTLFNDQRIPFELNDLPQSFTQFRKKVDQLPVGVDFGIEVLPKPIDADLQDEPLVEDIPACIWFEGGEAAGIRHCQRYFSSSLASQYKQTRNGLDGRDSSTKFSPWLALGCVSPKRVASYLAQYERDHGANESTGWIYFELLWREYFYWYGRRYGAKLFRFSGLGDVAPLTSFYSSRFLMWTNGNTPFSIVNACMKQLNQTGYLSNRGRQLAASCLIHELNIDWRYGAAYFESQLIDYDVASNWGNWQYLAGVGSDQRGSRRFDLEKQAELYDPQGQFTQRWNGEKTVNVCHSIDSVDMVDWPLSKEINDE</sequence>
<dbReference type="Pfam" id="PF00875">
    <property type="entry name" value="DNA_photolyase"/>
    <property type="match status" value="1"/>
</dbReference>
<keyword evidence="4 6" id="KW-0274">FAD</keyword>
<evidence type="ECO:0000256" key="3">
    <source>
        <dbReference type="ARBA" id="ARBA00022630"/>
    </source>
</evidence>
<evidence type="ECO:0000313" key="9">
    <source>
        <dbReference type="Proteomes" id="UP001238540"/>
    </source>
</evidence>
<comment type="similarity">
    <text evidence="1 6">Belongs to the DNA photolyase class-1 family.</text>
</comment>
<dbReference type="InterPro" id="IPR036134">
    <property type="entry name" value="Crypto/Photolyase_FAD-like_sf"/>
</dbReference>
<accession>A0ABT8BZ99</accession>
<gene>
    <name evidence="8" type="ORF">QWZ16_22305</name>
</gene>
<dbReference type="InterPro" id="IPR036155">
    <property type="entry name" value="Crypto/Photolyase_N_sf"/>
</dbReference>
<comment type="cofactor">
    <cofactor evidence="6">
        <name>FAD</name>
        <dbReference type="ChEBI" id="CHEBI:57692"/>
    </cofactor>
    <text evidence="6">Binds 1 FAD per subunit.</text>
</comment>
<reference evidence="9" key="1">
    <citation type="journal article" date="2019" name="Int. J. Syst. Evol. Microbiol.">
        <title>The Global Catalogue of Microorganisms (GCM) 10K type strain sequencing project: providing services to taxonomists for standard genome sequencing and annotation.</title>
        <authorList>
            <consortium name="The Broad Institute Genomics Platform"/>
            <consortium name="The Broad Institute Genome Sequencing Center for Infectious Disease"/>
            <person name="Wu L."/>
            <person name="Ma J."/>
        </authorList>
    </citation>
    <scope>NUCLEOTIDE SEQUENCE [LARGE SCALE GENOMIC DNA]</scope>
    <source>
        <strain evidence="9">CECT 7398</strain>
    </source>
</reference>
<keyword evidence="3 6" id="KW-0285">Flavoprotein</keyword>
<dbReference type="InterPro" id="IPR002081">
    <property type="entry name" value="Cryptochrome/DNA_photolyase_1"/>
</dbReference>
<comment type="caution">
    <text evidence="8">The sequence shown here is derived from an EMBL/GenBank/DDBJ whole genome shotgun (WGS) entry which is preliminary data.</text>
</comment>
<comment type="cofactor">
    <cofactor evidence="6">
        <name>(6R)-5,10-methylene-5,6,7,8-tetrahydrofolate</name>
        <dbReference type="ChEBI" id="CHEBI:15636"/>
    </cofactor>
    <text evidence="6">Binds 1 5,10-methenyltetrahydrofolate (MTHF) per subunit.</text>
</comment>
<dbReference type="PROSITE" id="PS51645">
    <property type="entry name" value="PHR_CRY_ALPHA_BETA"/>
    <property type="match status" value="1"/>
</dbReference>
<dbReference type="Gene3D" id="3.40.50.620">
    <property type="entry name" value="HUPs"/>
    <property type="match status" value="1"/>
</dbReference>
<dbReference type="InterPro" id="IPR006050">
    <property type="entry name" value="DNA_photolyase_N"/>
</dbReference>
<dbReference type="PANTHER" id="PTHR11455:SF22">
    <property type="entry name" value="CRYPTOCHROME DASH"/>
    <property type="match status" value="1"/>
</dbReference>
<keyword evidence="5 6" id="KW-0157">Chromophore</keyword>
<evidence type="ECO:0000313" key="8">
    <source>
        <dbReference type="EMBL" id="MDN3612333.1"/>
    </source>
</evidence>
<feature type="domain" description="Photolyase/cryptochrome alpha/beta" evidence="7">
    <location>
        <begin position="4"/>
        <end position="137"/>
    </location>
</feature>
<dbReference type="RefSeq" id="WP_170882560.1">
    <property type="nucleotide sequence ID" value="NZ_JABEYA020000003.1"/>
</dbReference>
<comment type="function">
    <text evidence="6">May have a photoreceptor function.</text>
</comment>
<dbReference type="Proteomes" id="UP001238540">
    <property type="component" value="Unassembled WGS sequence"/>
</dbReference>
<dbReference type="PRINTS" id="PR00147">
    <property type="entry name" value="DNAPHOTLYASE"/>
</dbReference>
<dbReference type="PANTHER" id="PTHR11455">
    <property type="entry name" value="CRYPTOCHROME"/>
    <property type="match status" value="1"/>
</dbReference>
<evidence type="ECO:0000259" key="7">
    <source>
        <dbReference type="PROSITE" id="PS51645"/>
    </source>
</evidence>
<dbReference type="InterPro" id="IPR005101">
    <property type="entry name" value="Cryptochr/Photolyase_FAD-bd"/>
</dbReference>
<evidence type="ECO:0000256" key="2">
    <source>
        <dbReference type="ARBA" id="ARBA00017881"/>
    </source>
</evidence>